<proteinExistence type="predicted"/>
<reference evidence="1" key="1">
    <citation type="journal article" date="2015" name="Nature">
        <title>Complex archaea that bridge the gap between prokaryotes and eukaryotes.</title>
        <authorList>
            <person name="Spang A."/>
            <person name="Saw J.H."/>
            <person name="Jorgensen S.L."/>
            <person name="Zaremba-Niedzwiedzka K."/>
            <person name="Martijn J."/>
            <person name="Lind A.E."/>
            <person name="van Eijk R."/>
            <person name="Schleper C."/>
            <person name="Guy L."/>
            <person name="Ettema T.J."/>
        </authorList>
    </citation>
    <scope>NUCLEOTIDE SEQUENCE</scope>
</reference>
<evidence type="ECO:0000313" key="1">
    <source>
        <dbReference type="EMBL" id="KKN76010.1"/>
    </source>
</evidence>
<comment type="caution">
    <text evidence="1">The sequence shown here is derived from an EMBL/GenBank/DDBJ whole genome shotgun (WGS) entry which is preliminary data.</text>
</comment>
<protein>
    <submittedName>
        <fullName evidence="1">Uncharacterized protein</fullName>
    </submittedName>
</protein>
<sequence>MKKSQFEKDNESYITKDGYIILDGVFPKLAYKKEIDKLL</sequence>
<name>A0A0F9T430_9ZZZZ</name>
<accession>A0A0F9T430</accession>
<dbReference type="EMBL" id="LAZR01000300">
    <property type="protein sequence ID" value="KKN76010.1"/>
    <property type="molecule type" value="Genomic_DNA"/>
</dbReference>
<dbReference type="AlphaFoldDB" id="A0A0F9T430"/>
<gene>
    <name evidence="1" type="ORF">LCGC14_0374000</name>
</gene>
<organism evidence="1">
    <name type="scientific">marine sediment metagenome</name>
    <dbReference type="NCBI Taxonomy" id="412755"/>
    <lineage>
        <taxon>unclassified sequences</taxon>
        <taxon>metagenomes</taxon>
        <taxon>ecological metagenomes</taxon>
    </lineage>
</organism>